<gene>
    <name evidence="1" type="ORF">ACAOBT_LOCUS14472</name>
</gene>
<evidence type="ECO:0000313" key="2">
    <source>
        <dbReference type="Proteomes" id="UP001152888"/>
    </source>
</evidence>
<name>A0A9P0KSA9_ACAOB</name>
<sequence length="50" mass="5745">MWSGLEQCCSEIINIVPVSVTHASRLEWVKKNTVSQQAFVILLQLWQQAM</sequence>
<dbReference type="EMBL" id="CAKOFQ010006908">
    <property type="protein sequence ID" value="CAH1981419.1"/>
    <property type="molecule type" value="Genomic_DNA"/>
</dbReference>
<comment type="caution">
    <text evidence="1">The sequence shown here is derived from an EMBL/GenBank/DDBJ whole genome shotgun (WGS) entry which is preliminary data.</text>
</comment>
<accession>A0A9P0KSA9</accession>
<evidence type="ECO:0000313" key="1">
    <source>
        <dbReference type="EMBL" id="CAH1981419.1"/>
    </source>
</evidence>
<organism evidence="1 2">
    <name type="scientific">Acanthoscelides obtectus</name>
    <name type="common">Bean weevil</name>
    <name type="synonym">Bruchus obtectus</name>
    <dbReference type="NCBI Taxonomy" id="200917"/>
    <lineage>
        <taxon>Eukaryota</taxon>
        <taxon>Metazoa</taxon>
        <taxon>Ecdysozoa</taxon>
        <taxon>Arthropoda</taxon>
        <taxon>Hexapoda</taxon>
        <taxon>Insecta</taxon>
        <taxon>Pterygota</taxon>
        <taxon>Neoptera</taxon>
        <taxon>Endopterygota</taxon>
        <taxon>Coleoptera</taxon>
        <taxon>Polyphaga</taxon>
        <taxon>Cucujiformia</taxon>
        <taxon>Chrysomeloidea</taxon>
        <taxon>Chrysomelidae</taxon>
        <taxon>Bruchinae</taxon>
        <taxon>Bruchini</taxon>
        <taxon>Acanthoscelides</taxon>
    </lineage>
</organism>
<protein>
    <submittedName>
        <fullName evidence="1">Uncharacterized protein</fullName>
    </submittedName>
</protein>
<dbReference type="AlphaFoldDB" id="A0A9P0KSA9"/>
<dbReference type="Proteomes" id="UP001152888">
    <property type="component" value="Unassembled WGS sequence"/>
</dbReference>
<reference evidence="1" key="1">
    <citation type="submission" date="2022-03" db="EMBL/GenBank/DDBJ databases">
        <authorList>
            <person name="Sayadi A."/>
        </authorList>
    </citation>
    <scope>NUCLEOTIDE SEQUENCE</scope>
</reference>
<keyword evidence="2" id="KW-1185">Reference proteome</keyword>
<proteinExistence type="predicted"/>